<evidence type="ECO:0000313" key="1">
    <source>
        <dbReference type="EMBL" id="KAL0572265.1"/>
    </source>
</evidence>
<comment type="caution">
    <text evidence="1">The sequence shown here is derived from an EMBL/GenBank/DDBJ whole genome shotgun (WGS) entry which is preliminary data.</text>
</comment>
<accession>A0ABR3FAE6</accession>
<dbReference type="EMBL" id="JBAHYK010000649">
    <property type="protein sequence ID" value="KAL0572265.1"/>
    <property type="molecule type" value="Genomic_DNA"/>
</dbReference>
<reference evidence="1 2" key="1">
    <citation type="submission" date="2024-02" db="EMBL/GenBank/DDBJ databases">
        <title>A draft genome for the cacao thread blight pathogen Marasmius crinis-equi.</title>
        <authorList>
            <person name="Cohen S.P."/>
            <person name="Baruah I.K."/>
            <person name="Amoako-Attah I."/>
            <person name="Bukari Y."/>
            <person name="Meinhardt L.W."/>
            <person name="Bailey B.A."/>
        </authorList>
    </citation>
    <scope>NUCLEOTIDE SEQUENCE [LARGE SCALE GENOMIC DNA]</scope>
    <source>
        <strain evidence="1 2">GH-76</strain>
    </source>
</reference>
<sequence length="160" mass="18312">MSEGIPVVRPISIILQELARAKWERDSYDAELIYISERLASKKETLDLCLENADMLDNAGNPKLANLKRMSYRVTYFQEVAALLGDPAHRPGRRTEMTKKIIKLEQELDDTYESPLEDDFLKRFMELKKLERADDDSRAVAKEVLMVEDSDSEAETANDG</sequence>
<proteinExistence type="predicted"/>
<protein>
    <submittedName>
        <fullName evidence="1">Uncharacterized protein</fullName>
    </submittedName>
</protein>
<gene>
    <name evidence="1" type="ORF">V5O48_009691</name>
</gene>
<evidence type="ECO:0000313" key="2">
    <source>
        <dbReference type="Proteomes" id="UP001465976"/>
    </source>
</evidence>
<name>A0ABR3FAE6_9AGAR</name>
<keyword evidence="2" id="KW-1185">Reference proteome</keyword>
<organism evidence="1 2">
    <name type="scientific">Marasmius crinis-equi</name>
    <dbReference type="NCBI Taxonomy" id="585013"/>
    <lineage>
        <taxon>Eukaryota</taxon>
        <taxon>Fungi</taxon>
        <taxon>Dikarya</taxon>
        <taxon>Basidiomycota</taxon>
        <taxon>Agaricomycotina</taxon>
        <taxon>Agaricomycetes</taxon>
        <taxon>Agaricomycetidae</taxon>
        <taxon>Agaricales</taxon>
        <taxon>Marasmiineae</taxon>
        <taxon>Marasmiaceae</taxon>
        <taxon>Marasmius</taxon>
    </lineage>
</organism>
<dbReference type="Proteomes" id="UP001465976">
    <property type="component" value="Unassembled WGS sequence"/>
</dbReference>